<dbReference type="PANTHER" id="PTHR12608:SF1">
    <property type="entry name" value="TRANSMEMBRANE PROTEIN 165"/>
    <property type="match status" value="1"/>
</dbReference>
<evidence type="ECO:0000256" key="5">
    <source>
        <dbReference type="ARBA" id="ARBA00023136"/>
    </source>
</evidence>
<gene>
    <name evidence="7" type="ORF">ENN51_01635</name>
</gene>
<reference evidence="7" key="1">
    <citation type="journal article" date="2020" name="mSystems">
        <title>Genome- and Community-Level Interaction Insights into Carbon Utilization and Element Cycling Functions of Hydrothermarchaeota in Hydrothermal Sediment.</title>
        <authorList>
            <person name="Zhou Z."/>
            <person name="Liu Y."/>
            <person name="Xu W."/>
            <person name="Pan J."/>
            <person name="Luo Z.H."/>
            <person name="Li M."/>
        </authorList>
    </citation>
    <scope>NUCLEOTIDE SEQUENCE [LARGE SCALE GENOMIC DNA]</scope>
    <source>
        <strain evidence="7">SpSt-1182</strain>
    </source>
</reference>
<feature type="transmembrane region" description="Helical" evidence="6">
    <location>
        <begin position="35"/>
        <end position="57"/>
    </location>
</feature>
<accession>A0A7V0XEF7</accession>
<evidence type="ECO:0000256" key="3">
    <source>
        <dbReference type="ARBA" id="ARBA00022692"/>
    </source>
</evidence>
<evidence type="ECO:0000256" key="4">
    <source>
        <dbReference type="ARBA" id="ARBA00022989"/>
    </source>
</evidence>
<evidence type="ECO:0000256" key="6">
    <source>
        <dbReference type="RuleBase" id="RU365102"/>
    </source>
</evidence>
<name>A0A7V0XEF7_UNCW3</name>
<dbReference type="EMBL" id="DSBX01000059">
    <property type="protein sequence ID" value="HDQ98978.1"/>
    <property type="molecule type" value="Genomic_DNA"/>
</dbReference>
<comment type="caution">
    <text evidence="7">The sequence shown here is derived from an EMBL/GenBank/DDBJ whole genome shotgun (WGS) entry which is preliminary data.</text>
</comment>
<dbReference type="Pfam" id="PF01169">
    <property type="entry name" value="GDT1"/>
    <property type="match status" value="1"/>
</dbReference>
<comment type="subcellular location">
    <subcellularLocation>
        <location evidence="1 6">Membrane</location>
        <topology evidence="1 6">Multi-pass membrane protein</topology>
    </subcellularLocation>
</comment>
<dbReference type="PANTHER" id="PTHR12608">
    <property type="entry name" value="TRANSMEMBRANE PROTEIN HTP-1 RELATED"/>
    <property type="match status" value="1"/>
</dbReference>
<comment type="similarity">
    <text evidence="2 6">Belongs to the GDT1 family.</text>
</comment>
<evidence type="ECO:0000313" key="7">
    <source>
        <dbReference type="EMBL" id="HDQ98978.1"/>
    </source>
</evidence>
<keyword evidence="4 6" id="KW-1133">Transmembrane helix</keyword>
<dbReference type="GO" id="GO:0046873">
    <property type="term" value="F:metal ion transmembrane transporter activity"/>
    <property type="evidence" value="ECO:0007669"/>
    <property type="project" value="InterPro"/>
</dbReference>
<dbReference type="GO" id="GO:0016020">
    <property type="term" value="C:membrane"/>
    <property type="evidence" value="ECO:0007669"/>
    <property type="project" value="UniProtKB-SubCell"/>
</dbReference>
<dbReference type="Proteomes" id="UP000885672">
    <property type="component" value="Unassembled WGS sequence"/>
</dbReference>
<feature type="transmembrane region" description="Helical" evidence="6">
    <location>
        <begin position="69"/>
        <end position="87"/>
    </location>
</feature>
<keyword evidence="3 6" id="KW-0812">Transmembrane</keyword>
<keyword evidence="5 6" id="KW-0472">Membrane</keyword>
<dbReference type="AlphaFoldDB" id="A0A7V0XEF7"/>
<sequence>MNWRLMLLTFGTVFLAELGDKTQLAMLAFAAANRSFWSVFVGSALALVLASVLAMLVGTVLARCLPARWVSLGAGVLFIVIGAVLVARNLRPVC</sequence>
<protein>
    <recommendedName>
        <fullName evidence="6">GDT1 family protein</fullName>
    </recommendedName>
</protein>
<dbReference type="InterPro" id="IPR001727">
    <property type="entry name" value="GDT1-like"/>
</dbReference>
<comment type="caution">
    <text evidence="6">Lacks conserved residue(s) required for the propagation of feature annotation.</text>
</comment>
<proteinExistence type="inferred from homology"/>
<organism evidence="7">
    <name type="scientific">candidate division WOR-3 bacterium</name>
    <dbReference type="NCBI Taxonomy" id="2052148"/>
    <lineage>
        <taxon>Bacteria</taxon>
        <taxon>Bacteria division WOR-3</taxon>
    </lineage>
</organism>
<evidence type="ECO:0000256" key="1">
    <source>
        <dbReference type="ARBA" id="ARBA00004141"/>
    </source>
</evidence>
<evidence type="ECO:0000256" key="2">
    <source>
        <dbReference type="ARBA" id="ARBA00009190"/>
    </source>
</evidence>